<comment type="caution">
    <text evidence="4">The sequence shown here is derived from an EMBL/GenBank/DDBJ whole genome shotgun (WGS) entry which is preliminary data.</text>
</comment>
<dbReference type="PRINTS" id="PR00455">
    <property type="entry name" value="HTHTETR"/>
</dbReference>
<evidence type="ECO:0000256" key="1">
    <source>
        <dbReference type="ARBA" id="ARBA00023125"/>
    </source>
</evidence>
<dbReference type="InterPro" id="IPR009057">
    <property type="entry name" value="Homeodomain-like_sf"/>
</dbReference>
<proteinExistence type="predicted"/>
<dbReference type="SUPFAM" id="SSF46689">
    <property type="entry name" value="Homeodomain-like"/>
    <property type="match status" value="1"/>
</dbReference>
<organism evidence="4 5">
    <name type="scientific">Algoriphagus aestuariicola</name>
    <dbReference type="NCBI Taxonomy" id="1852016"/>
    <lineage>
        <taxon>Bacteria</taxon>
        <taxon>Pseudomonadati</taxon>
        <taxon>Bacteroidota</taxon>
        <taxon>Cytophagia</taxon>
        <taxon>Cytophagales</taxon>
        <taxon>Cyclobacteriaceae</taxon>
        <taxon>Algoriphagus</taxon>
    </lineage>
</organism>
<keyword evidence="5" id="KW-1185">Reference proteome</keyword>
<reference evidence="4 5" key="1">
    <citation type="submission" date="2021-03" db="EMBL/GenBank/DDBJ databases">
        <title>novel species isolated from a fishpond in China.</title>
        <authorList>
            <person name="Lu H."/>
            <person name="Cai Z."/>
        </authorList>
    </citation>
    <scope>NUCLEOTIDE SEQUENCE [LARGE SCALE GENOMIC DNA]</scope>
    <source>
        <strain evidence="4 5">JCM 31546</strain>
    </source>
</reference>
<evidence type="ECO:0000313" key="4">
    <source>
        <dbReference type="EMBL" id="MBN7802217.1"/>
    </source>
</evidence>
<dbReference type="InterPro" id="IPR001647">
    <property type="entry name" value="HTH_TetR"/>
</dbReference>
<dbReference type="PANTHER" id="PTHR43479:SF12">
    <property type="entry name" value="TRANSCRIPTIONAL REGULATORY PROTEIN"/>
    <property type="match status" value="1"/>
</dbReference>
<name>A0ABS3BSG0_9BACT</name>
<dbReference type="Gene3D" id="1.10.357.10">
    <property type="entry name" value="Tetracycline Repressor, domain 2"/>
    <property type="match status" value="1"/>
</dbReference>
<dbReference type="Proteomes" id="UP000664698">
    <property type="component" value="Unassembled WGS sequence"/>
</dbReference>
<dbReference type="PROSITE" id="PS50977">
    <property type="entry name" value="HTH_TETR_2"/>
    <property type="match status" value="1"/>
</dbReference>
<evidence type="ECO:0000313" key="5">
    <source>
        <dbReference type="Proteomes" id="UP000664698"/>
    </source>
</evidence>
<evidence type="ECO:0000259" key="3">
    <source>
        <dbReference type="PROSITE" id="PS50977"/>
    </source>
</evidence>
<dbReference type="Pfam" id="PF00440">
    <property type="entry name" value="TetR_N"/>
    <property type="match status" value="1"/>
</dbReference>
<dbReference type="PANTHER" id="PTHR43479">
    <property type="entry name" value="ACREF/ENVCD OPERON REPRESSOR-RELATED"/>
    <property type="match status" value="1"/>
</dbReference>
<dbReference type="EMBL" id="JAFKCW010000003">
    <property type="protein sequence ID" value="MBN7802217.1"/>
    <property type="molecule type" value="Genomic_DNA"/>
</dbReference>
<dbReference type="Pfam" id="PF13972">
    <property type="entry name" value="TetR"/>
    <property type="match status" value="1"/>
</dbReference>
<dbReference type="InterPro" id="IPR050624">
    <property type="entry name" value="HTH-type_Tx_Regulator"/>
</dbReference>
<protein>
    <submittedName>
        <fullName evidence="4">TetR/AcrR family transcriptional regulator</fullName>
    </submittedName>
</protein>
<feature type="DNA-binding region" description="H-T-H motif" evidence="2">
    <location>
        <begin position="30"/>
        <end position="49"/>
    </location>
</feature>
<feature type="domain" description="HTH tetR-type" evidence="3">
    <location>
        <begin position="7"/>
        <end position="67"/>
    </location>
</feature>
<sequence length="218" mass="25667">MTKPNKPKTKDKILSVAIRMFNEAGVQGITSRHIAAEMGISHGNLDYHYHTKEDLILAIYEKMRLEASESYGTRKPHTSSFEHFHRMISELEEFQYRYRFFNLDVLEISRSFPLVNKKIQETLILRKQQSQQLFEEFLRDGFVSFPEEDVMERILHTIRMVITFWLSQLEVISPYKFQQKGEMVRLVWNTILPYLTPAGKEEYERVLDLAASQVASNS</sequence>
<accession>A0ABS3BSG0</accession>
<dbReference type="InterPro" id="IPR025722">
    <property type="entry name" value="TetR"/>
</dbReference>
<dbReference type="RefSeq" id="WP_206570216.1">
    <property type="nucleotide sequence ID" value="NZ_JAFKCW010000003.1"/>
</dbReference>
<gene>
    <name evidence="4" type="ORF">J0A67_15190</name>
</gene>
<keyword evidence="1 2" id="KW-0238">DNA-binding</keyword>
<evidence type="ECO:0000256" key="2">
    <source>
        <dbReference type="PROSITE-ProRule" id="PRU00335"/>
    </source>
</evidence>